<dbReference type="RefSeq" id="WP_145905779.1">
    <property type="nucleotide sequence ID" value="NZ_BAAAMZ010000006.1"/>
</dbReference>
<evidence type="ECO:0008006" key="5">
    <source>
        <dbReference type="Google" id="ProtNLM"/>
    </source>
</evidence>
<feature type="transmembrane region" description="Helical" evidence="2">
    <location>
        <begin position="188"/>
        <end position="209"/>
    </location>
</feature>
<feature type="compositionally biased region" description="Low complexity" evidence="1">
    <location>
        <begin position="1"/>
        <end position="24"/>
    </location>
</feature>
<reference evidence="3 4" key="1">
    <citation type="submission" date="2019-06" db="EMBL/GenBank/DDBJ databases">
        <title>Sequencing the genomes of 1000 actinobacteria strains.</title>
        <authorList>
            <person name="Klenk H.-P."/>
        </authorList>
    </citation>
    <scope>NUCLEOTIDE SEQUENCE [LARGE SCALE GENOMIC DNA]</scope>
    <source>
        <strain evidence="3 4">DSM 44826</strain>
    </source>
</reference>
<feature type="transmembrane region" description="Helical" evidence="2">
    <location>
        <begin position="309"/>
        <end position="328"/>
    </location>
</feature>
<sequence length="548" mass="60279">MTDTAASSPPAPGTSADVHPAGESAAGGDGSAVPPQSFLRRLFRITPYRVTGFIFMLVLVPMAARLPWSGDIGQHASTIWRLRENLSHPTSPMIDVPGNGSPYFSPYQVFGALVSLATGLVPLKTLHLLAVMNSLLIITGLGAFVRALTPRRWAPVLALFCYFFLWGVDVSVWSGYESWLSFCLGLSYPSAFAAGLMFWIWAGTLRLLGRVPERAPLSDSLAVRVPLHLVLGLGLFVVLLSHPFTGIVICMGMAGIMIGSLRGLALRNWLLWAFSALVVLVAVLAWPYWDLLNQGQSAALDAMHRGLYSHPLNWFGFAVVIGLPALVMRFRRNKLDPLVLTFLLVAAAVGYGWVSGHYSFGRAYPGLIAMLQIATAIEAANVPWKQWFKREYTVLVSVALVFGMWVQAGTVFYLIPKSDFPKGMVDNVQTWNPWPGYQWTAKYLKYGDIVMTTGERPLAQLPAYGYFTVQAGYPDPAVAQSVLDERSHDTWVFFSKEATDDTKWQLIDKYHVGWVIIRPEDGVVPTGPGFQVVTTSPQGEDLIKVTKP</sequence>
<dbReference type="AlphaFoldDB" id="A0A561UJN1"/>
<protein>
    <recommendedName>
        <fullName evidence="5">4-amino-4-deoxy-L-arabinose transferase-like glycosyltransferase</fullName>
    </recommendedName>
</protein>
<comment type="caution">
    <text evidence="3">The sequence shown here is derived from an EMBL/GenBank/DDBJ whole genome shotgun (WGS) entry which is preliminary data.</text>
</comment>
<evidence type="ECO:0000313" key="3">
    <source>
        <dbReference type="EMBL" id="TWF99545.1"/>
    </source>
</evidence>
<keyword evidence="2" id="KW-1133">Transmembrane helix</keyword>
<feature type="transmembrane region" description="Helical" evidence="2">
    <location>
        <begin position="335"/>
        <end position="354"/>
    </location>
</feature>
<keyword evidence="4" id="KW-1185">Reference proteome</keyword>
<feature type="transmembrane region" description="Helical" evidence="2">
    <location>
        <begin position="221"/>
        <end position="240"/>
    </location>
</feature>
<feature type="transmembrane region" description="Helical" evidence="2">
    <location>
        <begin position="157"/>
        <end position="176"/>
    </location>
</feature>
<dbReference type="EMBL" id="VIWT01000001">
    <property type="protein sequence ID" value="TWF99545.1"/>
    <property type="molecule type" value="Genomic_DNA"/>
</dbReference>
<organism evidence="3 4">
    <name type="scientific">Kitasatospora viridis</name>
    <dbReference type="NCBI Taxonomy" id="281105"/>
    <lineage>
        <taxon>Bacteria</taxon>
        <taxon>Bacillati</taxon>
        <taxon>Actinomycetota</taxon>
        <taxon>Actinomycetes</taxon>
        <taxon>Kitasatosporales</taxon>
        <taxon>Streptomycetaceae</taxon>
        <taxon>Kitasatospora</taxon>
    </lineage>
</organism>
<keyword evidence="2" id="KW-0472">Membrane</keyword>
<dbReference type="Proteomes" id="UP000317940">
    <property type="component" value="Unassembled WGS sequence"/>
</dbReference>
<feature type="transmembrane region" description="Helical" evidence="2">
    <location>
        <begin position="126"/>
        <end position="145"/>
    </location>
</feature>
<feature type="transmembrane region" description="Helical" evidence="2">
    <location>
        <begin position="50"/>
        <end position="68"/>
    </location>
</feature>
<dbReference type="OrthoDB" id="4337748at2"/>
<feature type="transmembrane region" description="Helical" evidence="2">
    <location>
        <begin position="269"/>
        <end position="289"/>
    </location>
</feature>
<name>A0A561UJN1_9ACTN</name>
<proteinExistence type="predicted"/>
<keyword evidence="2" id="KW-0812">Transmembrane</keyword>
<feature type="transmembrane region" description="Helical" evidence="2">
    <location>
        <begin position="392"/>
        <end position="415"/>
    </location>
</feature>
<feature type="region of interest" description="Disordered" evidence="1">
    <location>
        <begin position="1"/>
        <end position="32"/>
    </location>
</feature>
<gene>
    <name evidence="3" type="ORF">FHX73_113392</name>
</gene>
<feature type="transmembrane region" description="Helical" evidence="2">
    <location>
        <begin position="246"/>
        <end position="264"/>
    </location>
</feature>
<evidence type="ECO:0000313" key="4">
    <source>
        <dbReference type="Proteomes" id="UP000317940"/>
    </source>
</evidence>
<evidence type="ECO:0000256" key="1">
    <source>
        <dbReference type="SAM" id="MobiDB-lite"/>
    </source>
</evidence>
<evidence type="ECO:0000256" key="2">
    <source>
        <dbReference type="SAM" id="Phobius"/>
    </source>
</evidence>
<accession>A0A561UJN1</accession>